<dbReference type="GO" id="GO:0016740">
    <property type="term" value="F:transferase activity"/>
    <property type="evidence" value="ECO:0007669"/>
    <property type="project" value="UniProtKB-ARBA"/>
</dbReference>
<dbReference type="InterPro" id="IPR050664">
    <property type="entry name" value="Octanoyltrans_LipM/LipL"/>
</dbReference>
<gene>
    <name evidence="2" type="ORF">FC69_GL000632</name>
</gene>
<organism evidence="2 3">
    <name type="scientific">Latilactobacillus fuchuensis DSM 14340 = JCM 11249</name>
    <dbReference type="NCBI Taxonomy" id="1423747"/>
    <lineage>
        <taxon>Bacteria</taxon>
        <taxon>Bacillati</taxon>
        <taxon>Bacillota</taxon>
        <taxon>Bacilli</taxon>
        <taxon>Lactobacillales</taxon>
        <taxon>Lactobacillaceae</taxon>
        <taxon>Latilactobacillus</taxon>
    </lineage>
</organism>
<reference evidence="2 3" key="1">
    <citation type="journal article" date="2015" name="Genome Announc.">
        <title>Expanding the biotechnology potential of lactobacilli through comparative genomics of 213 strains and associated genera.</title>
        <authorList>
            <person name="Sun Z."/>
            <person name="Harris H.M."/>
            <person name="McCann A."/>
            <person name="Guo C."/>
            <person name="Argimon S."/>
            <person name="Zhang W."/>
            <person name="Yang X."/>
            <person name="Jeffery I.B."/>
            <person name="Cooney J.C."/>
            <person name="Kagawa T.F."/>
            <person name="Liu W."/>
            <person name="Song Y."/>
            <person name="Salvetti E."/>
            <person name="Wrobel A."/>
            <person name="Rasinkangas P."/>
            <person name="Parkhill J."/>
            <person name="Rea M.C."/>
            <person name="O'Sullivan O."/>
            <person name="Ritari J."/>
            <person name="Douillard F.P."/>
            <person name="Paul Ross R."/>
            <person name="Yang R."/>
            <person name="Briner A.E."/>
            <person name="Felis G.E."/>
            <person name="de Vos W.M."/>
            <person name="Barrangou R."/>
            <person name="Klaenhammer T.R."/>
            <person name="Caufield P.W."/>
            <person name="Cui Y."/>
            <person name="Zhang H."/>
            <person name="O'Toole P.W."/>
        </authorList>
    </citation>
    <scope>NUCLEOTIDE SEQUENCE [LARGE SCALE GENOMIC DNA]</scope>
    <source>
        <strain evidence="2 3">DSM 14340</strain>
    </source>
</reference>
<feature type="domain" description="BPL/LPL catalytic" evidence="1">
    <location>
        <begin position="42"/>
        <end position="247"/>
    </location>
</feature>
<name>A0A0R1S7Q0_9LACO</name>
<evidence type="ECO:0000313" key="2">
    <source>
        <dbReference type="EMBL" id="KRL61547.1"/>
    </source>
</evidence>
<dbReference type="PANTHER" id="PTHR43679:SF2">
    <property type="entry name" value="OCTANOYL-[GCVH]:PROTEIN N-OCTANOYLTRANSFERASE"/>
    <property type="match status" value="1"/>
</dbReference>
<dbReference type="RefSeq" id="WP_035439217.1">
    <property type="nucleotide sequence ID" value="NZ_AZEX01000017.1"/>
</dbReference>
<dbReference type="eggNOG" id="COG0095">
    <property type="taxonomic scope" value="Bacteria"/>
</dbReference>
<accession>A0A0R1S7Q0</accession>
<comment type="caution">
    <text evidence="2">The sequence shown here is derived from an EMBL/GenBank/DDBJ whole genome shotgun (WGS) entry which is preliminary data.</text>
</comment>
<dbReference type="AlphaFoldDB" id="A0A0R1S7Q0"/>
<proteinExistence type="predicted"/>
<protein>
    <recommendedName>
        <fullName evidence="1">BPL/LPL catalytic domain-containing protein</fullName>
    </recommendedName>
</protein>
<evidence type="ECO:0000259" key="1">
    <source>
        <dbReference type="PROSITE" id="PS51733"/>
    </source>
</evidence>
<dbReference type="PROSITE" id="PS51733">
    <property type="entry name" value="BPL_LPL_CATALYTIC"/>
    <property type="match status" value="1"/>
</dbReference>
<dbReference type="PATRIC" id="fig|1423747.3.peg.647"/>
<dbReference type="SUPFAM" id="SSF55681">
    <property type="entry name" value="Class II aaRS and biotin synthetases"/>
    <property type="match status" value="1"/>
</dbReference>
<dbReference type="GO" id="GO:0009249">
    <property type="term" value="P:protein lipoylation"/>
    <property type="evidence" value="ECO:0007669"/>
    <property type="project" value="UniProtKB-ARBA"/>
</dbReference>
<dbReference type="EMBL" id="AZEX01000017">
    <property type="protein sequence ID" value="KRL61547.1"/>
    <property type="molecule type" value="Genomic_DNA"/>
</dbReference>
<dbReference type="STRING" id="1423747.FC69_GL000632"/>
<dbReference type="Gene3D" id="3.30.930.10">
    <property type="entry name" value="Bira Bifunctional Protein, Domain 2"/>
    <property type="match status" value="1"/>
</dbReference>
<dbReference type="InterPro" id="IPR004143">
    <property type="entry name" value="BPL_LPL_catalytic"/>
</dbReference>
<dbReference type="GO" id="GO:0140096">
    <property type="term" value="F:catalytic activity, acting on a protein"/>
    <property type="evidence" value="ECO:0007669"/>
    <property type="project" value="UniProtKB-ARBA"/>
</dbReference>
<dbReference type="Proteomes" id="UP000051264">
    <property type="component" value="Unassembled WGS sequence"/>
</dbReference>
<dbReference type="OrthoDB" id="2080934at2"/>
<evidence type="ECO:0000313" key="3">
    <source>
        <dbReference type="Proteomes" id="UP000051264"/>
    </source>
</evidence>
<dbReference type="PANTHER" id="PTHR43679">
    <property type="entry name" value="OCTANOYLTRANSFERASE LIPM-RELATED"/>
    <property type="match status" value="1"/>
</dbReference>
<dbReference type="InterPro" id="IPR045864">
    <property type="entry name" value="aa-tRNA-synth_II/BPL/LPL"/>
</dbReference>
<dbReference type="Pfam" id="PF21948">
    <property type="entry name" value="LplA-B_cat"/>
    <property type="match status" value="1"/>
</dbReference>
<sequence length="274" mass="30590">MVALNQLFPNNQVFQVVHQSFNQEQGQLALAHTNALLAFSTQLSQPIIHFWTLPQNVILGMMDTKLPDYQSACASLTAAGYPYTVRNAGGLGVVADAGVLNIGLYLPHLADQLSIDDAYELIAAWLVQTYPHTPEIAHFEVDHSYCPGNYDLSINGQKFAGIAQRRSKNGIAILLYASINGQQKQRGQLMQTFYQQGNADQQQRWQFPTVEPDSMANLADLLDQPLTVALVQQQLLASFNAHYFKTATDLVNSLAQSDYQQLLQKQFQQLSRYQ</sequence>